<evidence type="ECO:0000256" key="6">
    <source>
        <dbReference type="ARBA" id="ARBA00023315"/>
    </source>
</evidence>
<evidence type="ECO:0000259" key="9">
    <source>
        <dbReference type="PROSITE" id="PS50968"/>
    </source>
</evidence>
<dbReference type="InterPro" id="IPR011053">
    <property type="entry name" value="Single_hybrid_motif"/>
</dbReference>
<dbReference type="Gene3D" id="3.30.559.10">
    <property type="entry name" value="Chloramphenicol acetyltransferase-like domain"/>
    <property type="match status" value="1"/>
</dbReference>
<dbReference type="GO" id="GO:0016746">
    <property type="term" value="F:acyltransferase activity"/>
    <property type="evidence" value="ECO:0007669"/>
    <property type="project" value="UniProtKB-KW"/>
</dbReference>
<dbReference type="InterPro" id="IPR050743">
    <property type="entry name" value="2-oxoacid_DH_E2_comp"/>
</dbReference>
<evidence type="ECO:0000256" key="5">
    <source>
        <dbReference type="ARBA" id="ARBA00022823"/>
    </source>
</evidence>
<dbReference type="PROSITE" id="PS00189">
    <property type="entry name" value="LIPOYL"/>
    <property type="match status" value="1"/>
</dbReference>
<evidence type="ECO:0000256" key="3">
    <source>
        <dbReference type="ARBA" id="ARBA00011484"/>
    </source>
</evidence>
<dbReference type="Pfam" id="PF00364">
    <property type="entry name" value="Biotin_lipoyl"/>
    <property type="match status" value="1"/>
</dbReference>
<evidence type="ECO:0000256" key="7">
    <source>
        <dbReference type="RuleBase" id="RU003423"/>
    </source>
</evidence>
<comment type="cofactor">
    <cofactor evidence="1 7">
        <name>(R)-lipoate</name>
        <dbReference type="ChEBI" id="CHEBI:83088"/>
    </cofactor>
</comment>
<dbReference type="PROSITE" id="PS50968">
    <property type="entry name" value="BIOTINYL_LIPOYL"/>
    <property type="match status" value="1"/>
</dbReference>
<dbReference type="EC" id="2.3.1.-" evidence="7"/>
<dbReference type="Gene3D" id="2.40.50.100">
    <property type="match status" value="1"/>
</dbReference>
<dbReference type="InterPro" id="IPR003016">
    <property type="entry name" value="2-oxoA_DH_lipoyl-BS"/>
</dbReference>
<comment type="subunit">
    <text evidence="3">Forms a 24-polypeptide structural core with octahedral symmetry.</text>
</comment>
<comment type="caution">
    <text evidence="11">The sequence shown here is derived from an EMBL/GenBank/DDBJ whole genome shotgun (WGS) entry which is preliminary data.</text>
</comment>
<comment type="similarity">
    <text evidence="2 7">Belongs to the 2-oxoacid dehydrogenase family.</text>
</comment>
<dbReference type="Proteomes" id="UP001589832">
    <property type="component" value="Unassembled WGS sequence"/>
</dbReference>
<feature type="domain" description="Lipoyl-binding" evidence="9">
    <location>
        <begin position="10"/>
        <end position="85"/>
    </location>
</feature>
<keyword evidence="4 7" id="KW-0808">Transferase</keyword>
<dbReference type="SUPFAM" id="SSF51230">
    <property type="entry name" value="Single hybrid motif"/>
    <property type="match status" value="1"/>
</dbReference>
<proteinExistence type="inferred from homology"/>
<dbReference type="SUPFAM" id="SSF47005">
    <property type="entry name" value="Peripheral subunit-binding domain of 2-oxo acid dehydrogenase complex"/>
    <property type="match status" value="1"/>
</dbReference>
<dbReference type="Gene3D" id="4.10.320.10">
    <property type="entry name" value="E3-binding domain"/>
    <property type="match status" value="1"/>
</dbReference>
<protein>
    <recommendedName>
        <fullName evidence="7">Dihydrolipoamide acetyltransferase component of pyruvate dehydrogenase complex</fullName>
        <ecNumber evidence="7">2.3.1.-</ecNumber>
    </recommendedName>
</protein>
<dbReference type="InterPro" id="IPR023213">
    <property type="entry name" value="CAT-like_dom_sf"/>
</dbReference>
<evidence type="ECO:0000256" key="1">
    <source>
        <dbReference type="ARBA" id="ARBA00001938"/>
    </source>
</evidence>
<evidence type="ECO:0000313" key="11">
    <source>
        <dbReference type="EMBL" id="MFC0602960.1"/>
    </source>
</evidence>
<dbReference type="CDD" id="cd06849">
    <property type="entry name" value="lipoyl_domain"/>
    <property type="match status" value="1"/>
</dbReference>
<evidence type="ECO:0000256" key="4">
    <source>
        <dbReference type="ARBA" id="ARBA00022679"/>
    </source>
</evidence>
<dbReference type="PANTHER" id="PTHR43178">
    <property type="entry name" value="DIHYDROLIPOAMIDE ACETYLTRANSFERASE COMPONENT OF PYRUVATE DEHYDROGENASE COMPLEX"/>
    <property type="match status" value="1"/>
</dbReference>
<name>A0ABV6Q3X2_9FLAO</name>
<evidence type="ECO:0000256" key="8">
    <source>
        <dbReference type="SAM" id="MobiDB-lite"/>
    </source>
</evidence>
<evidence type="ECO:0000313" key="12">
    <source>
        <dbReference type="Proteomes" id="UP001589832"/>
    </source>
</evidence>
<dbReference type="InterPro" id="IPR000089">
    <property type="entry name" value="Biotin_lipoyl"/>
</dbReference>
<evidence type="ECO:0000259" key="10">
    <source>
        <dbReference type="PROSITE" id="PS51826"/>
    </source>
</evidence>
<dbReference type="SUPFAM" id="SSF52777">
    <property type="entry name" value="CoA-dependent acyltransferases"/>
    <property type="match status" value="1"/>
</dbReference>
<reference evidence="11 12" key="1">
    <citation type="submission" date="2024-09" db="EMBL/GenBank/DDBJ databases">
        <authorList>
            <person name="Sun Q."/>
            <person name="Mori K."/>
        </authorList>
    </citation>
    <scope>NUCLEOTIDE SEQUENCE [LARGE SCALE GENOMIC DNA]</scope>
    <source>
        <strain evidence="11 12">NCAIM B.02481</strain>
    </source>
</reference>
<keyword evidence="6 7" id="KW-0012">Acyltransferase</keyword>
<dbReference type="Pfam" id="PF00198">
    <property type="entry name" value="2-oxoacid_dh"/>
    <property type="match status" value="1"/>
</dbReference>
<dbReference type="PROSITE" id="PS51826">
    <property type="entry name" value="PSBD"/>
    <property type="match status" value="1"/>
</dbReference>
<accession>A0ABV6Q3X2</accession>
<dbReference type="RefSeq" id="WP_386057933.1">
    <property type="nucleotide sequence ID" value="NZ_JBHLTQ010000001.1"/>
</dbReference>
<gene>
    <name evidence="11" type="ORF">ACFFGA_00205</name>
</gene>
<dbReference type="InterPro" id="IPR004167">
    <property type="entry name" value="PSBD"/>
</dbReference>
<dbReference type="PANTHER" id="PTHR43178:SF5">
    <property type="entry name" value="LIPOAMIDE ACYLTRANSFERASE COMPONENT OF BRANCHED-CHAIN ALPHA-KETO ACID DEHYDROGENASE COMPLEX, MITOCHONDRIAL"/>
    <property type="match status" value="1"/>
</dbReference>
<keyword evidence="5 7" id="KW-0450">Lipoyl</keyword>
<feature type="region of interest" description="Disordered" evidence="8">
    <location>
        <begin position="92"/>
        <end position="131"/>
    </location>
</feature>
<organism evidence="11 12">
    <name type="scientific">Winogradskyella pulchriflava</name>
    <dbReference type="NCBI Taxonomy" id="1110688"/>
    <lineage>
        <taxon>Bacteria</taxon>
        <taxon>Pseudomonadati</taxon>
        <taxon>Bacteroidota</taxon>
        <taxon>Flavobacteriia</taxon>
        <taxon>Flavobacteriales</taxon>
        <taxon>Flavobacteriaceae</taxon>
        <taxon>Winogradskyella</taxon>
    </lineage>
</organism>
<evidence type="ECO:0000256" key="2">
    <source>
        <dbReference type="ARBA" id="ARBA00007317"/>
    </source>
</evidence>
<dbReference type="InterPro" id="IPR001078">
    <property type="entry name" value="2-oxoacid_DH_actylTfrase"/>
</dbReference>
<dbReference type="EMBL" id="JBHLTQ010000001">
    <property type="protein sequence ID" value="MFC0602960.1"/>
    <property type="molecule type" value="Genomic_DNA"/>
</dbReference>
<sequence length="447" mass="49453">MSDEKRFPLTRELLMPKMGESITEGTIINWLINEGDSFDEGEIILEVATDKVDNEVPAPASGTLVKTLFQAKDVVPVGEVIAVLEVSEDKKVNSNSNMNSKSKEVKAVSSSAVENKANKKTPKPVEKVSSSTSFSVSNSNTFFSPLIIKIAKEHHISFEELARIPATGNEGRLRKSDVFQYIEDGRPYKFAQPIAEKDPTAYRIPQLEFDKGKGKIIEMDRMRQMIADHMVYSKHTSPHVTAYVEADLTNMVNWRNANKVAFQEKYGERLTFTPLFVEAVAKAVKDFPNINASVDGNNIIVKDDINIGMATALPSGNLIVPVVKNADTKDLKTLAENVNKLANKARENKLAGDDIKGSTFTISNVGTFGSVMGTPIINQPEVAILALGIIKKRAEVIETEKGDEIAIRSMMYLSLSFDHRVVDGFLGGSFVRRVADYFEQFDIKRTI</sequence>
<feature type="domain" description="Peripheral subunit-binding (PSBD)" evidence="10">
    <location>
        <begin position="142"/>
        <end position="182"/>
    </location>
</feature>
<dbReference type="InterPro" id="IPR036625">
    <property type="entry name" value="E3-bd_dom_sf"/>
</dbReference>
<keyword evidence="12" id="KW-1185">Reference proteome</keyword>
<dbReference type="Pfam" id="PF02817">
    <property type="entry name" value="E3_binding"/>
    <property type="match status" value="1"/>
</dbReference>